<dbReference type="AlphaFoldDB" id="A0AAX6FYK8"/>
<feature type="compositionally biased region" description="Basic and acidic residues" evidence="1">
    <location>
        <begin position="116"/>
        <end position="129"/>
    </location>
</feature>
<keyword evidence="3" id="KW-1185">Reference proteome</keyword>
<feature type="region of interest" description="Disordered" evidence="1">
    <location>
        <begin position="102"/>
        <end position="188"/>
    </location>
</feature>
<organism evidence="2 3">
    <name type="scientific">Iris pallida</name>
    <name type="common">Sweet iris</name>
    <dbReference type="NCBI Taxonomy" id="29817"/>
    <lineage>
        <taxon>Eukaryota</taxon>
        <taxon>Viridiplantae</taxon>
        <taxon>Streptophyta</taxon>
        <taxon>Embryophyta</taxon>
        <taxon>Tracheophyta</taxon>
        <taxon>Spermatophyta</taxon>
        <taxon>Magnoliopsida</taxon>
        <taxon>Liliopsida</taxon>
        <taxon>Asparagales</taxon>
        <taxon>Iridaceae</taxon>
        <taxon>Iridoideae</taxon>
        <taxon>Irideae</taxon>
        <taxon>Iris</taxon>
    </lineage>
</organism>
<gene>
    <name evidence="2" type="ORF">M6B38_395035</name>
</gene>
<proteinExistence type="predicted"/>
<evidence type="ECO:0000313" key="3">
    <source>
        <dbReference type="Proteomes" id="UP001140949"/>
    </source>
</evidence>
<protein>
    <submittedName>
        <fullName evidence="2">ER membrane protein complex subunit 8/9-like protein</fullName>
    </submittedName>
</protein>
<comment type="caution">
    <text evidence="2">The sequence shown here is derived from an EMBL/GenBank/DDBJ whole genome shotgun (WGS) entry which is preliminary data.</text>
</comment>
<evidence type="ECO:0000256" key="1">
    <source>
        <dbReference type="SAM" id="MobiDB-lite"/>
    </source>
</evidence>
<feature type="compositionally biased region" description="Basic and acidic residues" evidence="1">
    <location>
        <begin position="168"/>
        <end position="188"/>
    </location>
</feature>
<dbReference type="EMBL" id="JANAVB010025196">
    <property type="protein sequence ID" value="KAJ6821061.1"/>
    <property type="molecule type" value="Genomic_DNA"/>
</dbReference>
<accession>A0AAX6FYK8</accession>
<sequence>MRRSSLNFPNSSLCPAIRAVPFTSSPVITRPNHHQCRHRSLDRRPIFPKPQHHPDRHLSPQTARSTTIPEIACPDPCVRVIIPFIQLVTQNLVPTARHIDNAHKQKPKRNQTSPSCHDEHPGERRRRPDPPTTPLQRDCGREPPRQLDPAVVAPSTPCLPPDLASRTVDQRRRIPTEPLPDRPSDPAP</sequence>
<reference evidence="2" key="2">
    <citation type="submission" date="2023-04" db="EMBL/GenBank/DDBJ databases">
        <authorList>
            <person name="Bruccoleri R.E."/>
            <person name="Oakeley E.J."/>
            <person name="Faust A.-M."/>
            <person name="Dessus-Babus S."/>
            <person name="Altorfer M."/>
            <person name="Burckhardt D."/>
            <person name="Oertli M."/>
            <person name="Naumann U."/>
            <person name="Petersen F."/>
            <person name="Wong J."/>
        </authorList>
    </citation>
    <scope>NUCLEOTIDE SEQUENCE</scope>
    <source>
        <strain evidence="2">GSM-AAB239-AS_SAM_17_03QT</strain>
        <tissue evidence="2">Leaf</tissue>
    </source>
</reference>
<reference evidence="2" key="1">
    <citation type="journal article" date="2023" name="GigaByte">
        <title>Genome assembly of the bearded iris, Iris pallida Lam.</title>
        <authorList>
            <person name="Bruccoleri R.E."/>
            <person name="Oakeley E.J."/>
            <person name="Faust A.M.E."/>
            <person name="Altorfer M."/>
            <person name="Dessus-Babus S."/>
            <person name="Burckhardt D."/>
            <person name="Oertli M."/>
            <person name="Naumann U."/>
            <person name="Petersen F."/>
            <person name="Wong J."/>
        </authorList>
    </citation>
    <scope>NUCLEOTIDE SEQUENCE</scope>
    <source>
        <strain evidence="2">GSM-AAB239-AS_SAM_17_03QT</strain>
    </source>
</reference>
<feature type="region of interest" description="Disordered" evidence="1">
    <location>
        <begin position="44"/>
        <end position="67"/>
    </location>
</feature>
<dbReference type="Proteomes" id="UP001140949">
    <property type="component" value="Unassembled WGS sequence"/>
</dbReference>
<evidence type="ECO:0000313" key="2">
    <source>
        <dbReference type="EMBL" id="KAJ6821061.1"/>
    </source>
</evidence>
<name>A0AAX6FYK8_IRIPA</name>